<protein>
    <submittedName>
        <fullName evidence="1">Leucine-rich receptor-like kinase family protein</fullName>
    </submittedName>
</protein>
<proteinExistence type="predicted"/>
<evidence type="ECO:0000313" key="2">
    <source>
        <dbReference type="Proteomes" id="UP001164539"/>
    </source>
</evidence>
<keyword evidence="2" id="KW-1185">Reference proteome</keyword>
<gene>
    <name evidence="1" type="ORF">OWV82_001731</name>
</gene>
<accession>A0ACC1YYJ7</accession>
<evidence type="ECO:0000313" key="1">
    <source>
        <dbReference type="EMBL" id="KAJ4728860.1"/>
    </source>
</evidence>
<name>A0ACC1YYJ7_MELAZ</name>
<organism evidence="1 2">
    <name type="scientific">Melia azedarach</name>
    <name type="common">Chinaberry tree</name>
    <dbReference type="NCBI Taxonomy" id="155640"/>
    <lineage>
        <taxon>Eukaryota</taxon>
        <taxon>Viridiplantae</taxon>
        <taxon>Streptophyta</taxon>
        <taxon>Embryophyta</taxon>
        <taxon>Tracheophyta</taxon>
        <taxon>Spermatophyta</taxon>
        <taxon>Magnoliopsida</taxon>
        <taxon>eudicotyledons</taxon>
        <taxon>Gunneridae</taxon>
        <taxon>Pentapetalae</taxon>
        <taxon>rosids</taxon>
        <taxon>malvids</taxon>
        <taxon>Sapindales</taxon>
        <taxon>Meliaceae</taxon>
        <taxon>Melia</taxon>
    </lineage>
</organism>
<dbReference type="EMBL" id="CM051394">
    <property type="protein sequence ID" value="KAJ4728860.1"/>
    <property type="molecule type" value="Genomic_DNA"/>
</dbReference>
<reference evidence="1 2" key="1">
    <citation type="journal article" date="2023" name="Science">
        <title>Complex scaffold remodeling in plant triterpene biosynthesis.</title>
        <authorList>
            <person name="De La Pena R."/>
            <person name="Hodgson H."/>
            <person name="Liu J.C."/>
            <person name="Stephenson M.J."/>
            <person name="Martin A.C."/>
            <person name="Owen C."/>
            <person name="Harkess A."/>
            <person name="Leebens-Mack J."/>
            <person name="Jimenez L.E."/>
            <person name="Osbourn A."/>
            <person name="Sattely E.S."/>
        </authorList>
    </citation>
    <scope>NUCLEOTIDE SEQUENCE [LARGE SCALE GENOMIC DNA]</scope>
    <source>
        <strain evidence="2">cv. JPN11</strain>
        <tissue evidence="1">Leaf</tissue>
    </source>
</reference>
<sequence length="939" mass="105770">MFKQGLTDQFGYLSSWNRKKDCCQWKEVHCSNRTGHVLMLSLALYGLSGNISSSLLELENLYHLDLRGNHFSGIEIPNFFALLTKLRYLDLSASEFGGAPDLLGNLTNLQSLNMGLNHFSVNKLDWLSRLSKLTNLSLESLDFRQASDWLQVIRGLPSLRDLSLGCSILPMVNHSSLSFVNYSTSLQNLNLSCCFLSNSAYQWLSKISTKLQVLNLSNNRLQGPIPDYAFSNMTSLMHLDLSFNQITGISKAFRDLSSLRRLNLYRNNLTGQLPDFFFSLSDCAKKSLKSLNLSQNMLSGSFPDITEFSSLTKLEISDNNLNGSFPKKFRQPSSLVKLNLEGNQLWGSLPDLSVFHLLRHLNLCRNRLNGTIDEGLGQLSKLKVLRLFSNSLRGTITEAHFSNLTKLKYMEFSYNLLTFNFSFDWFPPFQLNQILLSNCKLGSPFPKWLQAQKHYHLLDISNAGISDTVPTWFWQFSSNLYYLNLSHNHMKGIVPSWNLSGYIAIDLSSNCFEGSIPPISPNVTSLILSQNKFSGSISFLCEITGDYFSYLDLSYNQLSGEIPDCFRQLQKLTILNLANNNFSGSVPDQVDYACMIQSLHLRNNNLTGDLPSSWKKCTQLTVLDVGHNKFSGRIPAWIGYSLPNLAVLSLRSNQFQGSLPRELCNLKNLQVLDFSQNNMSGALPSCLNNLNAMVLKESSNAFIGYLYPCAFGKDSVNYVDQYRDHAFLVWKGIDWEYRNTLGLVKMIDLSSNRLSGKIPEEITSLVGLISLNLSRNVLTGPVPQKIGQLTLLDSLDLSHNLLTGAIPESFSQLSLLGVLDLSNNNFSGKIPSSTQLQSFNVSVYMGNPELCGLPLQNKCPGEEPEVFMHEMIEEDEFVTRGFYVSLALGFITGFLGICCSLLLNRTWKNAYFRFLNDVKDMLYVSVAVKMNKLQRWLRN</sequence>
<comment type="caution">
    <text evidence="1">The sequence shown here is derived from an EMBL/GenBank/DDBJ whole genome shotgun (WGS) entry which is preliminary data.</text>
</comment>
<dbReference type="Proteomes" id="UP001164539">
    <property type="component" value="Chromosome 1"/>
</dbReference>